<feature type="non-terminal residue" evidence="1">
    <location>
        <position position="247"/>
    </location>
</feature>
<protein>
    <submittedName>
        <fullName evidence="1">Uncharacterized protein</fullName>
    </submittedName>
</protein>
<sequence>MTTFTIFVPNHVDIKTIQTCPLDSRATFITVDPETFDLAAKRKEHSRFILFEKDCFLVYEKESPEPFKCSYHSRNHIMYCMGYLGLTMFVNNRLIKFEEENGCLILKTKSVLSFIFRPDAECLDRKHRDCGGGIAEFYDTAEEESFERFAEIARTKQSCIKEFFVVNRGQDYHIVDTNDPSIIYTCGPAIKTNSIWRLMDNKVTFQELINEQNEYLERQKKAKCVAGFKLCDNKGVPLPEGTEFELE</sequence>
<accession>A0A9W8CH71</accession>
<organism evidence="1 2">
    <name type="scientific">Coemansia asiatica</name>
    <dbReference type="NCBI Taxonomy" id="1052880"/>
    <lineage>
        <taxon>Eukaryota</taxon>
        <taxon>Fungi</taxon>
        <taxon>Fungi incertae sedis</taxon>
        <taxon>Zoopagomycota</taxon>
        <taxon>Kickxellomycotina</taxon>
        <taxon>Kickxellomycetes</taxon>
        <taxon>Kickxellales</taxon>
        <taxon>Kickxellaceae</taxon>
        <taxon>Coemansia</taxon>
    </lineage>
</organism>
<proteinExistence type="predicted"/>
<comment type="caution">
    <text evidence="1">The sequence shown here is derived from an EMBL/GenBank/DDBJ whole genome shotgun (WGS) entry which is preliminary data.</text>
</comment>
<name>A0A9W8CH71_9FUNG</name>
<dbReference type="AlphaFoldDB" id="A0A9W8CH71"/>
<evidence type="ECO:0000313" key="2">
    <source>
        <dbReference type="Proteomes" id="UP001145021"/>
    </source>
</evidence>
<dbReference type="EMBL" id="JANBOH010000681">
    <property type="protein sequence ID" value="KAJ1641732.1"/>
    <property type="molecule type" value="Genomic_DNA"/>
</dbReference>
<keyword evidence="2" id="KW-1185">Reference proteome</keyword>
<dbReference type="Proteomes" id="UP001145021">
    <property type="component" value="Unassembled WGS sequence"/>
</dbReference>
<evidence type="ECO:0000313" key="1">
    <source>
        <dbReference type="EMBL" id="KAJ1641732.1"/>
    </source>
</evidence>
<gene>
    <name evidence="1" type="ORF">LPJ64_006338</name>
</gene>
<reference evidence="1" key="1">
    <citation type="submission" date="2022-07" db="EMBL/GenBank/DDBJ databases">
        <title>Phylogenomic reconstructions and comparative analyses of Kickxellomycotina fungi.</title>
        <authorList>
            <person name="Reynolds N.K."/>
            <person name="Stajich J.E."/>
            <person name="Barry K."/>
            <person name="Grigoriev I.V."/>
            <person name="Crous P."/>
            <person name="Smith M.E."/>
        </authorList>
    </citation>
    <scope>NUCLEOTIDE SEQUENCE</scope>
    <source>
        <strain evidence="1">NBRC 105413</strain>
    </source>
</reference>